<evidence type="ECO:0000313" key="1">
    <source>
        <dbReference type="EMBL" id="GFO25978.1"/>
    </source>
</evidence>
<sequence>MVIVPAYPRFGQVAGGEARTLRSQDGFAIHWTTNAPWVHGGIACPTEASRHRIRFLRNLGEIKLPPMIFSNKRAYLRFLLYAETKRLFGPR</sequence>
<dbReference type="AlphaFoldDB" id="A0AAV4C4Q6"/>
<evidence type="ECO:0000313" key="2">
    <source>
        <dbReference type="Proteomes" id="UP000735302"/>
    </source>
</evidence>
<dbReference type="EMBL" id="BLXT01005778">
    <property type="protein sequence ID" value="GFO25978.1"/>
    <property type="molecule type" value="Genomic_DNA"/>
</dbReference>
<comment type="caution">
    <text evidence="1">The sequence shown here is derived from an EMBL/GenBank/DDBJ whole genome shotgun (WGS) entry which is preliminary data.</text>
</comment>
<gene>
    <name evidence="1" type="ORF">PoB_005248300</name>
</gene>
<protein>
    <submittedName>
        <fullName evidence="1">Uncharacterized protein</fullName>
    </submittedName>
</protein>
<organism evidence="1 2">
    <name type="scientific">Plakobranchus ocellatus</name>
    <dbReference type="NCBI Taxonomy" id="259542"/>
    <lineage>
        <taxon>Eukaryota</taxon>
        <taxon>Metazoa</taxon>
        <taxon>Spiralia</taxon>
        <taxon>Lophotrochozoa</taxon>
        <taxon>Mollusca</taxon>
        <taxon>Gastropoda</taxon>
        <taxon>Heterobranchia</taxon>
        <taxon>Euthyneura</taxon>
        <taxon>Panpulmonata</taxon>
        <taxon>Sacoglossa</taxon>
        <taxon>Placobranchoidea</taxon>
        <taxon>Plakobranchidae</taxon>
        <taxon>Plakobranchus</taxon>
    </lineage>
</organism>
<dbReference type="Proteomes" id="UP000735302">
    <property type="component" value="Unassembled WGS sequence"/>
</dbReference>
<proteinExistence type="predicted"/>
<reference evidence="1 2" key="1">
    <citation type="journal article" date="2021" name="Elife">
        <title>Chloroplast acquisition without the gene transfer in kleptoplastic sea slugs, Plakobranchus ocellatus.</title>
        <authorList>
            <person name="Maeda T."/>
            <person name="Takahashi S."/>
            <person name="Yoshida T."/>
            <person name="Shimamura S."/>
            <person name="Takaki Y."/>
            <person name="Nagai Y."/>
            <person name="Toyoda A."/>
            <person name="Suzuki Y."/>
            <person name="Arimoto A."/>
            <person name="Ishii H."/>
            <person name="Satoh N."/>
            <person name="Nishiyama T."/>
            <person name="Hasebe M."/>
            <person name="Maruyama T."/>
            <person name="Minagawa J."/>
            <person name="Obokata J."/>
            <person name="Shigenobu S."/>
        </authorList>
    </citation>
    <scope>NUCLEOTIDE SEQUENCE [LARGE SCALE GENOMIC DNA]</scope>
</reference>
<keyword evidence="2" id="KW-1185">Reference proteome</keyword>
<accession>A0AAV4C4Q6</accession>
<name>A0AAV4C4Q6_9GAST</name>